<gene>
    <name evidence="2" type="ORF">PXEA_LOCUS34911</name>
</gene>
<keyword evidence="1" id="KW-1133">Transmembrane helix</keyword>
<keyword evidence="1" id="KW-0812">Transmembrane</keyword>
<dbReference type="OrthoDB" id="297496at2759"/>
<organism evidence="2 3">
    <name type="scientific">Protopolystoma xenopodis</name>
    <dbReference type="NCBI Taxonomy" id="117903"/>
    <lineage>
        <taxon>Eukaryota</taxon>
        <taxon>Metazoa</taxon>
        <taxon>Spiralia</taxon>
        <taxon>Lophotrochozoa</taxon>
        <taxon>Platyhelminthes</taxon>
        <taxon>Monogenea</taxon>
        <taxon>Polyopisthocotylea</taxon>
        <taxon>Polystomatidea</taxon>
        <taxon>Polystomatidae</taxon>
        <taxon>Protopolystoma</taxon>
    </lineage>
</organism>
<keyword evidence="3" id="KW-1185">Reference proteome</keyword>
<feature type="transmembrane region" description="Helical" evidence="1">
    <location>
        <begin position="6"/>
        <end position="29"/>
    </location>
</feature>
<keyword evidence="1" id="KW-0472">Membrane</keyword>
<proteinExistence type="predicted"/>
<comment type="caution">
    <text evidence="2">The sequence shown here is derived from an EMBL/GenBank/DDBJ whole genome shotgun (WGS) entry which is preliminary data.</text>
</comment>
<accession>A0A448XP82</accession>
<reference evidence="2" key="1">
    <citation type="submission" date="2018-11" db="EMBL/GenBank/DDBJ databases">
        <authorList>
            <consortium name="Pathogen Informatics"/>
        </authorList>
    </citation>
    <scope>NUCLEOTIDE SEQUENCE</scope>
</reference>
<dbReference type="AlphaFoldDB" id="A0A448XP82"/>
<dbReference type="SUPFAM" id="SSF81324">
    <property type="entry name" value="Voltage-gated potassium channels"/>
    <property type="match status" value="1"/>
</dbReference>
<dbReference type="Gene3D" id="1.10.287.70">
    <property type="match status" value="1"/>
</dbReference>
<sequence>MGKFITLIYALVGIPLVFLYLSNIGDYLADVFRVLYARTCMRTCDQFCSVEGPSLFFAKYIQSRLTSIHASRLPEPGLPADLEAGAVGGGAAGLVPPHHTRVRRRALLSAVGWRRSAQDQLRRRALLSAVGWRRSAQDQREAIRHRLAEELAQEAAELAAEDGRAAAAAAEARANDEPEPLAADAVEAAEPADAPAGHGTAGPNCVPTGLATSCTSVSKGKTNSAGLRSSGPPLFDSFTLDSLSGKTRSLVLSNAADLMHVGFRVARISANTCCGKV</sequence>
<name>A0A448XP82_9PLAT</name>
<dbReference type="Proteomes" id="UP000784294">
    <property type="component" value="Unassembled WGS sequence"/>
</dbReference>
<evidence type="ECO:0000256" key="1">
    <source>
        <dbReference type="SAM" id="Phobius"/>
    </source>
</evidence>
<evidence type="ECO:0008006" key="4">
    <source>
        <dbReference type="Google" id="ProtNLM"/>
    </source>
</evidence>
<protein>
    <recommendedName>
        <fullName evidence="4">Potassium channel domain-containing protein</fullName>
    </recommendedName>
</protein>
<evidence type="ECO:0000313" key="2">
    <source>
        <dbReference type="EMBL" id="VEL41471.1"/>
    </source>
</evidence>
<evidence type="ECO:0000313" key="3">
    <source>
        <dbReference type="Proteomes" id="UP000784294"/>
    </source>
</evidence>
<dbReference type="EMBL" id="CAAALY010269475">
    <property type="protein sequence ID" value="VEL41471.1"/>
    <property type="molecule type" value="Genomic_DNA"/>
</dbReference>